<comment type="function">
    <text evidence="8">Catalyzes the reduction of methionine sulfoxide (MetSO) to methionine in proteins. Plays a protective role against oxidative stress by restoring activity to proteins that have been inactivated by methionine oxidation. MSRB family specifically reduces the MetSO R-enantiomer.</text>
</comment>
<sequence length="236" mass="26438">MPRVLFHSQKKEKTSSKLLIEQVSAKTIISCDCVMASSTRLTIIQSSFVSARTRLNYVSKTNHSGFACRSLSKPRNLSLSVYSMGSSSSSPKPDNVQEAEKNEFASLSENEWKKRLTPEQYYITRQKGTERAFTGEYWNSKTPGVYNCVCCDTPLFDSSTKFDSGTGWPSYYQPIGNNVKTKLDLSIIFMPRQEVVCAVCNAHLGHVFDDGPRPTGKRYCLNSAALKLNALEKTRD</sequence>
<gene>
    <name evidence="11" type="ORF">AN1_LOCUS4492</name>
    <name evidence="10" type="ORF">C24_LOCUS4380</name>
</gene>
<keyword evidence="3 8" id="KW-0862">Zinc</keyword>
<dbReference type="PANTHER" id="PTHR10173:SF52">
    <property type="entry name" value="METHIONINE-R-SULFOXIDE REDUCTASE B1"/>
    <property type="match status" value="1"/>
</dbReference>
<dbReference type="EMBL" id="CACRSJ010000104">
    <property type="protein sequence ID" value="VYS49012.1"/>
    <property type="molecule type" value="Genomic_DNA"/>
</dbReference>
<evidence type="ECO:0000256" key="8">
    <source>
        <dbReference type="RuleBase" id="RU365044"/>
    </source>
</evidence>
<dbReference type="PROSITE" id="PS51790">
    <property type="entry name" value="MSRB"/>
    <property type="match status" value="1"/>
</dbReference>
<dbReference type="InterPro" id="IPR028427">
    <property type="entry name" value="Met_Sox_Rdtase_MsrB"/>
</dbReference>
<evidence type="ECO:0000313" key="12">
    <source>
        <dbReference type="Proteomes" id="UP000426265"/>
    </source>
</evidence>
<evidence type="ECO:0000256" key="2">
    <source>
        <dbReference type="ARBA" id="ARBA00022723"/>
    </source>
</evidence>
<name>A0A5S9WLK2_ARATH</name>
<feature type="domain" description="MsrB" evidence="9">
    <location>
        <begin position="109"/>
        <end position="231"/>
    </location>
</feature>
<accession>A0A654EN89</accession>
<keyword evidence="6" id="KW-0676">Redox-active center</keyword>
<dbReference type="GO" id="GO:0030091">
    <property type="term" value="P:protein repair"/>
    <property type="evidence" value="ECO:0007669"/>
    <property type="project" value="InterPro"/>
</dbReference>
<dbReference type="GO" id="GO:0006979">
    <property type="term" value="P:response to oxidative stress"/>
    <property type="evidence" value="ECO:0007669"/>
    <property type="project" value="InterPro"/>
</dbReference>
<accession>A0A5S9WLK2</accession>
<dbReference type="ExpressionAtlas" id="A0A5S9WLK2">
    <property type="expression patterns" value="baseline and differential"/>
</dbReference>
<reference evidence="10 13" key="1">
    <citation type="submission" date="2019-12" db="EMBL/GenBank/DDBJ databases">
        <authorList>
            <person name="Jiao W.-B."/>
            <person name="Schneeberger K."/>
        </authorList>
    </citation>
    <scope>NUCLEOTIDE SEQUENCE [LARGE SCALE GENOMIC DNA]</scope>
    <source>
        <strain evidence="12">cv. An-1</strain>
        <strain evidence="13">cv. C24</strain>
    </source>
</reference>
<dbReference type="OrthoDB" id="44061at2759"/>
<dbReference type="FunFam" id="2.170.150.20:FF:000001">
    <property type="entry name" value="Peptide methionine sulfoxide reductase MsrB"/>
    <property type="match status" value="1"/>
</dbReference>
<evidence type="ECO:0000256" key="4">
    <source>
        <dbReference type="ARBA" id="ARBA00022982"/>
    </source>
</evidence>
<dbReference type="Proteomes" id="UP000434276">
    <property type="component" value="Unassembled WGS sequence"/>
</dbReference>
<evidence type="ECO:0000313" key="11">
    <source>
        <dbReference type="EMBL" id="VYS49012.1"/>
    </source>
</evidence>
<organism evidence="10 13">
    <name type="scientific">Arabidopsis thaliana</name>
    <name type="common">Mouse-ear cress</name>
    <dbReference type="NCBI Taxonomy" id="3702"/>
    <lineage>
        <taxon>Eukaryota</taxon>
        <taxon>Viridiplantae</taxon>
        <taxon>Streptophyta</taxon>
        <taxon>Embryophyta</taxon>
        <taxon>Tracheophyta</taxon>
        <taxon>Spermatophyta</taxon>
        <taxon>Magnoliopsida</taxon>
        <taxon>eudicotyledons</taxon>
        <taxon>Gunneridae</taxon>
        <taxon>Pentapetalae</taxon>
        <taxon>rosids</taxon>
        <taxon>malvids</taxon>
        <taxon>Brassicales</taxon>
        <taxon>Brassicaceae</taxon>
        <taxon>Camelineae</taxon>
        <taxon>Arabidopsis</taxon>
    </lineage>
</organism>
<keyword evidence="2 8" id="KW-0479">Metal-binding</keyword>
<evidence type="ECO:0000256" key="6">
    <source>
        <dbReference type="ARBA" id="ARBA00023284"/>
    </source>
</evidence>
<comment type="cofactor">
    <cofactor evidence="8">
        <name>Zn(2+)</name>
        <dbReference type="ChEBI" id="CHEBI:29105"/>
    </cofactor>
    <text evidence="8">Binds 1 zinc ion per subunit.</text>
</comment>
<evidence type="ECO:0000313" key="13">
    <source>
        <dbReference type="Proteomes" id="UP000434276"/>
    </source>
</evidence>
<dbReference type="PANTHER" id="PTHR10173">
    <property type="entry name" value="METHIONINE SULFOXIDE REDUCTASE"/>
    <property type="match status" value="1"/>
</dbReference>
<keyword evidence="4" id="KW-0813">Transport</keyword>
<dbReference type="AlphaFoldDB" id="A0A5S9WLK2"/>
<proteinExistence type="inferred from homology"/>
<keyword evidence="4" id="KW-0249">Electron transport</keyword>
<evidence type="ECO:0000256" key="1">
    <source>
        <dbReference type="ARBA" id="ARBA00007174"/>
    </source>
</evidence>
<dbReference type="NCBIfam" id="TIGR00357">
    <property type="entry name" value="peptide-methionine (R)-S-oxide reductase MsrB"/>
    <property type="match status" value="1"/>
</dbReference>
<evidence type="ECO:0000256" key="7">
    <source>
        <dbReference type="ARBA" id="ARBA00048488"/>
    </source>
</evidence>
<evidence type="ECO:0000313" key="10">
    <source>
        <dbReference type="EMBL" id="CAA0292567.1"/>
    </source>
</evidence>
<dbReference type="EMBL" id="CACSHJ010000087">
    <property type="protein sequence ID" value="CAA0292567.1"/>
    <property type="molecule type" value="Genomic_DNA"/>
</dbReference>
<dbReference type="GO" id="GO:0046872">
    <property type="term" value="F:metal ion binding"/>
    <property type="evidence" value="ECO:0007669"/>
    <property type="project" value="UniProtKB-KW"/>
</dbReference>
<dbReference type="InterPro" id="IPR011057">
    <property type="entry name" value="Mss4-like_sf"/>
</dbReference>
<evidence type="ECO:0000256" key="3">
    <source>
        <dbReference type="ARBA" id="ARBA00022833"/>
    </source>
</evidence>
<comment type="catalytic activity">
    <reaction evidence="7 8">
        <text>L-methionyl-[protein] + [thioredoxin]-disulfide + H2O = L-methionyl-(R)-S-oxide-[protein] + [thioredoxin]-dithiol</text>
        <dbReference type="Rhea" id="RHEA:24164"/>
        <dbReference type="Rhea" id="RHEA-COMP:10698"/>
        <dbReference type="Rhea" id="RHEA-COMP:10700"/>
        <dbReference type="Rhea" id="RHEA-COMP:12313"/>
        <dbReference type="Rhea" id="RHEA-COMP:12314"/>
        <dbReference type="ChEBI" id="CHEBI:15377"/>
        <dbReference type="ChEBI" id="CHEBI:16044"/>
        <dbReference type="ChEBI" id="CHEBI:29950"/>
        <dbReference type="ChEBI" id="CHEBI:45764"/>
        <dbReference type="ChEBI" id="CHEBI:50058"/>
        <dbReference type="EC" id="1.8.4.12"/>
    </reaction>
</comment>
<dbReference type="GO" id="GO:0033743">
    <property type="term" value="F:peptide-methionine (R)-S-oxide reductase activity"/>
    <property type="evidence" value="ECO:0007669"/>
    <property type="project" value="UniProtKB-EC"/>
</dbReference>
<dbReference type="EC" id="1.8.4.12" evidence="8"/>
<dbReference type="InterPro" id="IPR002579">
    <property type="entry name" value="Met_Sox_Rdtase_MsrB_dom"/>
</dbReference>
<protein>
    <recommendedName>
        <fullName evidence="8">Peptide-methionine (R)-S-oxide reductase</fullName>
        <ecNumber evidence="8">1.8.4.12</ecNumber>
    </recommendedName>
</protein>
<dbReference type="Gene3D" id="2.170.150.20">
    <property type="entry name" value="Peptide methionine sulfoxide reductase"/>
    <property type="match status" value="1"/>
</dbReference>
<dbReference type="Pfam" id="PF01641">
    <property type="entry name" value="SelR"/>
    <property type="match status" value="1"/>
</dbReference>
<evidence type="ECO:0000259" key="9">
    <source>
        <dbReference type="PROSITE" id="PS51790"/>
    </source>
</evidence>
<keyword evidence="5 8" id="KW-0560">Oxidoreductase</keyword>
<dbReference type="Proteomes" id="UP000426265">
    <property type="component" value="Unassembled WGS sequence"/>
</dbReference>
<evidence type="ECO:0000256" key="5">
    <source>
        <dbReference type="ARBA" id="ARBA00023002"/>
    </source>
</evidence>
<dbReference type="SUPFAM" id="SSF51316">
    <property type="entry name" value="Mss4-like"/>
    <property type="match status" value="1"/>
</dbReference>
<comment type="similarity">
    <text evidence="1 8">Belongs to the MsrB Met sulfoxide reductase family.</text>
</comment>